<keyword evidence="3" id="KW-1185">Reference proteome</keyword>
<dbReference type="Proteomes" id="UP000327044">
    <property type="component" value="Unassembled WGS sequence"/>
</dbReference>
<proteinExistence type="predicted"/>
<sequence length="159" mass="18101">MALSKFCEYFDLKEGFKAFVIIMLMFRLLSFAAVPGIIFPMFDYRNEFENFQVGLLFVIAYAVWNFGSTITLIIALRGLYKNDAGLLFPNLVVMPMEIILTVVSGIVLPLGAGIPLFALYLLVSFVHIYHFMCVYSLYKKFKREETVTPANARNLINSV</sequence>
<gene>
    <name evidence="2" type="ORF">PPYR_08018</name>
</gene>
<keyword evidence="1" id="KW-0472">Membrane</keyword>
<reference evidence="2 3" key="1">
    <citation type="journal article" date="2018" name="Elife">
        <title>Firefly genomes illuminate parallel origins of bioluminescence in beetles.</title>
        <authorList>
            <person name="Fallon T.R."/>
            <person name="Lower S.E."/>
            <person name="Chang C.H."/>
            <person name="Bessho-Uehara M."/>
            <person name="Martin G.J."/>
            <person name="Bewick A.J."/>
            <person name="Behringer M."/>
            <person name="Debat H.J."/>
            <person name="Wong I."/>
            <person name="Day J.C."/>
            <person name="Suvorov A."/>
            <person name="Silva C.J."/>
            <person name="Stanger-Hall K.F."/>
            <person name="Hall D.W."/>
            <person name="Schmitz R.J."/>
            <person name="Nelson D.R."/>
            <person name="Lewis S.M."/>
            <person name="Shigenobu S."/>
            <person name="Bybee S.M."/>
            <person name="Larracuente A.M."/>
            <person name="Oba Y."/>
            <person name="Weng J.K."/>
        </authorList>
    </citation>
    <scope>NUCLEOTIDE SEQUENCE [LARGE SCALE GENOMIC DNA]</scope>
    <source>
        <strain evidence="2">1611_PpyrPB1</strain>
        <tissue evidence="2">Whole body</tissue>
    </source>
</reference>
<feature type="transmembrane region" description="Helical" evidence="1">
    <location>
        <begin position="20"/>
        <end position="42"/>
    </location>
</feature>
<evidence type="ECO:0000256" key="1">
    <source>
        <dbReference type="SAM" id="Phobius"/>
    </source>
</evidence>
<evidence type="ECO:0000313" key="3">
    <source>
        <dbReference type="Proteomes" id="UP000327044"/>
    </source>
</evidence>
<dbReference type="InParanoid" id="A0A5N4ASE0"/>
<protein>
    <submittedName>
        <fullName evidence="2">Uncharacterized protein</fullName>
    </submittedName>
</protein>
<name>A0A5N4ASE0_PHOPY</name>
<dbReference type="EMBL" id="VVIM01000005">
    <property type="protein sequence ID" value="KAB0800138.1"/>
    <property type="molecule type" value="Genomic_DNA"/>
</dbReference>
<accession>A0A5N4ASE0</accession>
<evidence type="ECO:0000313" key="2">
    <source>
        <dbReference type="EMBL" id="KAB0800138.1"/>
    </source>
</evidence>
<dbReference type="AlphaFoldDB" id="A0A5N4ASE0"/>
<feature type="transmembrane region" description="Helical" evidence="1">
    <location>
        <begin position="54"/>
        <end position="76"/>
    </location>
</feature>
<keyword evidence="1" id="KW-1133">Transmembrane helix</keyword>
<feature type="transmembrane region" description="Helical" evidence="1">
    <location>
        <begin position="88"/>
        <end position="111"/>
    </location>
</feature>
<organism evidence="2 3">
    <name type="scientific">Photinus pyralis</name>
    <name type="common">Common eastern firefly</name>
    <name type="synonym">Lampyris pyralis</name>
    <dbReference type="NCBI Taxonomy" id="7054"/>
    <lineage>
        <taxon>Eukaryota</taxon>
        <taxon>Metazoa</taxon>
        <taxon>Ecdysozoa</taxon>
        <taxon>Arthropoda</taxon>
        <taxon>Hexapoda</taxon>
        <taxon>Insecta</taxon>
        <taxon>Pterygota</taxon>
        <taxon>Neoptera</taxon>
        <taxon>Endopterygota</taxon>
        <taxon>Coleoptera</taxon>
        <taxon>Polyphaga</taxon>
        <taxon>Elateriformia</taxon>
        <taxon>Elateroidea</taxon>
        <taxon>Lampyridae</taxon>
        <taxon>Lampyrinae</taxon>
        <taxon>Photinus</taxon>
    </lineage>
</organism>
<comment type="caution">
    <text evidence="2">The sequence shown here is derived from an EMBL/GenBank/DDBJ whole genome shotgun (WGS) entry which is preliminary data.</text>
</comment>
<feature type="transmembrane region" description="Helical" evidence="1">
    <location>
        <begin position="117"/>
        <end position="138"/>
    </location>
</feature>
<keyword evidence="1" id="KW-0812">Transmembrane</keyword>